<evidence type="ECO:0000313" key="7">
    <source>
        <dbReference type="EMBL" id="PWH07160.1"/>
    </source>
</evidence>
<dbReference type="PROSITE" id="PS00070">
    <property type="entry name" value="ALDEHYDE_DEHYDR_CYS"/>
    <property type="match status" value="1"/>
</dbReference>
<dbReference type="InterPro" id="IPR016161">
    <property type="entry name" value="Ald_DH/histidinol_DH"/>
</dbReference>
<dbReference type="Proteomes" id="UP000245590">
    <property type="component" value="Unassembled WGS sequence"/>
</dbReference>
<dbReference type="PANTHER" id="PTHR43720">
    <property type="entry name" value="2-AMINOMUCONIC SEMIALDEHYDE DEHYDROGENASE"/>
    <property type="match status" value="1"/>
</dbReference>
<keyword evidence="8" id="KW-1185">Reference proteome</keyword>
<dbReference type="InterPro" id="IPR015590">
    <property type="entry name" value="Aldehyde_DH_dom"/>
</dbReference>
<feature type="domain" description="Aldehyde dehydrogenase" evidence="6">
    <location>
        <begin position="24"/>
        <end position="481"/>
    </location>
</feature>
<dbReference type="AlphaFoldDB" id="A0A2U2RMQ6"/>
<evidence type="ECO:0000259" key="6">
    <source>
        <dbReference type="Pfam" id="PF00171"/>
    </source>
</evidence>
<protein>
    <submittedName>
        <fullName evidence="7">5-carboxymethyl-2-hydroxymuconate semialdehyde dehydrogenase</fullName>
    </submittedName>
</protein>
<dbReference type="OrthoDB" id="6882680at2"/>
<dbReference type="RefSeq" id="WP_109274044.1">
    <property type="nucleotide sequence ID" value="NZ_QFKX01000001.1"/>
</dbReference>
<name>A0A2U2RMQ6_9MICO</name>
<dbReference type="GO" id="GO:0018480">
    <property type="term" value="F:5-carboxymethyl-2-hydroxymuconic-semialdehyde dehydrogenase activity"/>
    <property type="evidence" value="ECO:0007669"/>
    <property type="project" value="InterPro"/>
</dbReference>
<dbReference type="SUPFAM" id="SSF53720">
    <property type="entry name" value="ALDH-like"/>
    <property type="match status" value="1"/>
</dbReference>
<comment type="caution">
    <text evidence="7">The sequence shown here is derived from an EMBL/GenBank/DDBJ whole genome shotgun (WGS) entry which is preliminary data.</text>
</comment>
<accession>A0A2U2RMQ6</accession>
<dbReference type="PROSITE" id="PS00687">
    <property type="entry name" value="ALDEHYDE_DEHYDR_GLU"/>
    <property type="match status" value="1"/>
</dbReference>
<dbReference type="CDD" id="cd07093">
    <property type="entry name" value="ALDH_F8_HMSADH"/>
    <property type="match status" value="1"/>
</dbReference>
<evidence type="ECO:0000256" key="1">
    <source>
        <dbReference type="ARBA" id="ARBA00009986"/>
    </source>
</evidence>
<dbReference type="GO" id="GO:1901023">
    <property type="term" value="P:4-hydroxyphenylacetate catabolic process"/>
    <property type="evidence" value="ECO:0007669"/>
    <property type="project" value="InterPro"/>
</dbReference>
<dbReference type="FunFam" id="3.40.309.10:FF:000012">
    <property type="entry name" value="Betaine aldehyde dehydrogenase"/>
    <property type="match status" value="1"/>
</dbReference>
<evidence type="ECO:0000256" key="2">
    <source>
        <dbReference type="ARBA" id="ARBA00023002"/>
    </source>
</evidence>
<evidence type="ECO:0000256" key="4">
    <source>
        <dbReference type="PROSITE-ProRule" id="PRU10007"/>
    </source>
</evidence>
<dbReference type="PANTHER" id="PTHR43720:SF2">
    <property type="entry name" value="2-AMINOMUCONIC SEMIALDEHYDE DEHYDROGENASE"/>
    <property type="match status" value="1"/>
</dbReference>
<dbReference type="InterPro" id="IPR029510">
    <property type="entry name" value="Ald_DH_CS_GLU"/>
</dbReference>
<dbReference type="InterPro" id="IPR011985">
    <property type="entry name" value="DH_HpaE"/>
</dbReference>
<proteinExistence type="inferred from homology"/>
<dbReference type="Gene3D" id="3.40.309.10">
    <property type="entry name" value="Aldehyde Dehydrogenase, Chain A, domain 2"/>
    <property type="match status" value="1"/>
</dbReference>
<sequence>MSRTPEGIPAVIPHYIDGQRVGSASGETFDVLDPVTNEPYTQAASGSSEDIDRAVAAANRAFHEGPWPGMKARPRARILNRIADLVESREDDLAAMESYDTGLPITQARGQAQRAAENFRFFADLIVAQRDDTYKVPGQQVNYVNRKPKGVAGLITPWNTPFMLESWKLGPALASGCTLVLKPAEFTPLSASLWAGIFEEADLPQGVFNLVNGFGETAGDALVKHPDTQLISFTGESATGKLIFRNCAENLKAMSMELGGKSPAVVFADADLDAAIDSTLFGVFSLNGERCTAGSRILVERSVYEEFLERYAERARNVVVGDPSDPSTEVGALVHPEHFEKVMSYVEIGKQEGRLLAGGGRPEGLPTGNYVAPTVFADVAPEARIFQEEIFGPVVGITPFDTEEQALELANDTRYGLAAYVWTNDLTRAHRLSQAIDAGMVWLNSHNVRDLRSPFGGVKASGLGHEGGYRSLDFYSDQQAVHITLGDVHTARFGAH</sequence>
<dbReference type="InterPro" id="IPR016163">
    <property type="entry name" value="Ald_DH_C"/>
</dbReference>
<dbReference type="InterPro" id="IPR016160">
    <property type="entry name" value="Ald_DH_CS_CYS"/>
</dbReference>
<reference evidence="7 8" key="1">
    <citation type="submission" date="2018-05" db="EMBL/GenBank/DDBJ databases">
        <title>Brachybacterium sp. M1HQ-2T, whole genome shotgun sequence.</title>
        <authorList>
            <person name="Tuo L."/>
        </authorList>
    </citation>
    <scope>NUCLEOTIDE SEQUENCE [LARGE SCALE GENOMIC DNA]</scope>
    <source>
        <strain evidence="7 8">M1HQ-2</strain>
    </source>
</reference>
<organism evidence="7 8">
    <name type="scientific">Brachybacterium endophyticum</name>
    <dbReference type="NCBI Taxonomy" id="2182385"/>
    <lineage>
        <taxon>Bacteria</taxon>
        <taxon>Bacillati</taxon>
        <taxon>Actinomycetota</taxon>
        <taxon>Actinomycetes</taxon>
        <taxon>Micrococcales</taxon>
        <taxon>Dermabacteraceae</taxon>
        <taxon>Brachybacterium</taxon>
    </lineage>
</organism>
<dbReference type="InterPro" id="IPR016162">
    <property type="entry name" value="Ald_DH_N"/>
</dbReference>
<dbReference type="Pfam" id="PF00171">
    <property type="entry name" value="Aldedh"/>
    <property type="match status" value="1"/>
</dbReference>
<dbReference type="EMBL" id="QFKX01000001">
    <property type="protein sequence ID" value="PWH07160.1"/>
    <property type="molecule type" value="Genomic_DNA"/>
</dbReference>
<evidence type="ECO:0000313" key="8">
    <source>
        <dbReference type="Proteomes" id="UP000245590"/>
    </source>
</evidence>
<evidence type="ECO:0000256" key="3">
    <source>
        <dbReference type="ARBA" id="ARBA00023027"/>
    </source>
</evidence>
<comment type="similarity">
    <text evidence="1 5">Belongs to the aldehyde dehydrogenase family.</text>
</comment>
<evidence type="ECO:0000256" key="5">
    <source>
        <dbReference type="RuleBase" id="RU003345"/>
    </source>
</evidence>
<feature type="active site" evidence="4">
    <location>
        <position position="257"/>
    </location>
</feature>
<keyword evidence="3" id="KW-0520">NAD</keyword>
<dbReference type="FunFam" id="3.40.605.10:FF:000007">
    <property type="entry name" value="NAD/NADP-dependent betaine aldehyde dehydrogenase"/>
    <property type="match status" value="1"/>
</dbReference>
<gene>
    <name evidence="7" type="primary">hpaE</name>
    <name evidence="7" type="ORF">DEO23_00395</name>
</gene>
<dbReference type="Gene3D" id="3.40.605.10">
    <property type="entry name" value="Aldehyde Dehydrogenase, Chain A, domain 1"/>
    <property type="match status" value="1"/>
</dbReference>
<dbReference type="NCBIfam" id="TIGR02299">
    <property type="entry name" value="HpaE"/>
    <property type="match status" value="1"/>
</dbReference>
<keyword evidence="2 5" id="KW-0560">Oxidoreductase</keyword>